<reference evidence="2" key="1">
    <citation type="submission" date="2022-01" db="EMBL/GenBank/DDBJ databases">
        <authorList>
            <person name="Jo J.-H."/>
            <person name="Im W.-T."/>
        </authorList>
    </citation>
    <scope>NUCLEOTIDE SEQUENCE</scope>
    <source>
        <strain evidence="2">NA20</strain>
    </source>
</reference>
<evidence type="ECO:0000313" key="2">
    <source>
        <dbReference type="EMBL" id="MCG2614033.1"/>
    </source>
</evidence>
<dbReference type="InterPro" id="IPR001155">
    <property type="entry name" value="OxRdtase_FMN_N"/>
</dbReference>
<dbReference type="SUPFAM" id="SSF51395">
    <property type="entry name" value="FMN-linked oxidoreductases"/>
    <property type="match status" value="1"/>
</dbReference>
<dbReference type="InterPro" id="IPR013785">
    <property type="entry name" value="Aldolase_TIM"/>
</dbReference>
<dbReference type="Gene3D" id="3.20.20.70">
    <property type="entry name" value="Aldolase class I"/>
    <property type="match status" value="1"/>
</dbReference>
<dbReference type="PANTHER" id="PTHR22893:SF91">
    <property type="entry name" value="NADPH DEHYDROGENASE 2-RELATED"/>
    <property type="match status" value="1"/>
</dbReference>
<dbReference type="RefSeq" id="WP_237870059.1">
    <property type="nucleotide sequence ID" value="NZ_JAKLTR010000003.1"/>
</dbReference>
<dbReference type="CDD" id="cd02933">
    <property type="entry name" value="OYE_like_FMN"/>
    <property type="match status" value="1"/>
</dbReference>
<dbReference type="InterPro" id="IPR045247">
    <property type="entry name" value="Oye-like"/>
</dbReference>
<dbReference type="PANTHER" id="PTHR22893">
    <property type="entry name" value="NADH OXIDOREDUCTASE-RELATED"/>
    <property type="match status" value="1"/>
</dbReference>
<evidence type="ECO:0000313" key="3">
    <source>
        <dbReference type="Proteomes" id="UP001165367"/>
    </source>
</evidence>
<name>A0ABS9KNX4_9BACT</name>
<dbReference type="Pfam" id="PF00724">
    <property type="entry name" value="Oxidored_FMN"/>
    <property type="match status" value="1"/>
</dbReference>
<feature type="domain" description="NADH:flavin oxidoreductase/NADH oxidase N-terminal" evidence="1">
    <location>
        <begin position="9"/>
        <end position="337"/>
    </location>
</feature>
<evidence type="ECO:0000259" key="1">
    <source>
        <dbReference type="Pfam" id="PF00724"/>
    </source>
</evidence>
<accession>A0ABS9KNX4</accession>
<organism evidence="2 3">
    <name type="scientific">Terrimonas ginsenosidimutans</name>
    <dbReference type="NCBI Taxonomy" id="2908004"/>
    <lineage>
        <taxon>Bacteria</taxon>
        <taxon>Pseudomonadati</taxon>
        <taxon>Bacteroidota</taxon>
        <taxon>Chitinophagia</taxon>
        <taxon>Chitinophagales</taxon>
        <taxon>Chitinophagaceae</taxon>
        <taxon>Terrimonas</taxon>
    </lineage>
</organism>
<proteinExistence type="predicted"/>
<keyword evidence="3" id="KW-1185">Reference proteome</keyword>
<dbReference type="EMBL" id="JAKLTR010000003">
    <property type="protein sequence ID" value="MCG2614033.1"/>
    <property type="molecule type" value="Genomic_DNA"/>
</dbReference>
<dbReference type="Proteomes" id="UP001165367">
    <property type="component" value="Unassembled WGS sequence"/>
</dbReference>
<comment type="caution">
    <text evidence="2">The sequence shown here is derived from an EMBL/GenBank/DDBJ whole genome shotgun (WGS) entry which is preliminary data.</text>
</comment>
<protein>
    <submittedName>
        <fullName evidence="2">Alkene reductase</fullName>
    </submittedName>
</protein>
<sequence length="363" mass="39823">MDSTNDHPLFQPAGLGDIQLSNRIVMAPMTRSRAIDNQPGELETRYYTQRATAGLIITEGTSPSANGIGYARTPGIYTAEQVNAWKAVTDAVHQQSGKIFVQLMHVGRVAHPHNLVSGGKTLAPSALLPQLEIWTDQAGLQPVPIPQAMTAAEVNLTIEEYADAAEKAIAAGFDGIEIHAANGYLPEQFLNPHTNVREDQYGGSFENRNRFVLEVTAAIINRIGKERTGIRISPFSNYNDMPSYEETTPQYEHLVTELNKLQVVYLHVVEPSARATEEGQALLRSVRDLFNGTIIRNGEYTAIKAIEALESKQADLISFGAPFVSNPDLPYRLQHNLLLTAPDVNTFFAGGEKGYIDYAFAEA</sequence>
<gene>
    <name evidence="2" type="ORF">LZZ85_07060</name>
</gene>